<evidence type="ECO:0000313" key="4">
    <source>
        <dbReference type="Proteomes" id="UP000068243"/>
    </source>
</evidence>
<gene>
    <name evidence="3" type="ORF">ABL_10002</name>
</gene>
<dbReference type="VEuPathDB" id="FungiDB:ATCC64974_54280"/>
<keyword evidence="1" id="KW-0472">Membrane</keyword>
<keyword evidence="1" id="KW-0812">Transmembrane</keyword>
<keyword evidence="1" id="KW-1133">Transmembrane helix</keyword>
<name>A0A100IU08_ASPNG</name>
<reference evidence="4" key="1">
    <citation type="journal article" date="2016" name="Genome Announc.">
        <title>Draft genome sequence of Aspergillus niger strain An76.</title>
        <authorList>
            <person name="Gong W."/>
            <person name="Cheng Z."/>
            <person name="Zhang H."/>
            <person name="Liu L."/>
            <person name="Gao P."/>
            <person name="Wang L."/>
        </authorList>
    </citation>
    <scope>NUCLEOTIDE SEQUENCE [LARGE SCALE GENOMIC DNA]</scope>
    <source>
        <strain evidence="4">An76</strain>
    </source>
</reference>
<dbReference type="Pfam" id="PF09995">
    <property type="entry name" value="MPAB_Lcp_cat"/>
    <property type="match status" value="1"/>
</dbReference>
<protein>
    <submittedName>
        <fullName evidence="3">Tat pathway signal sequence</fullName>
    </submittedName>
</protein>
<dbReference type="PANTHER" id="PTHR37539">
    <property type="entry name" value="SECRETED PROTEIN-RELATED"/>
    <property type="match status" value="1"/>
</dbReference>
<feature type="domain" description="ER-bound oxygenase mpaB/mpaB'/Rubber oxygenase catalytic" evidence="2">
    <location>
        <begin position="150"/>
        <end position="360"/>
    </location>
</feature>
<proteinExistence type="predicted"/>
<dbReference type="OMA" id="FEFQYLP"/>
<comment type="caution">
    <text evidence="3">The sequence shown here is derived from an EMBL/GenBank/DDBJ whole genome shotgun (WGS) entry which is preliminary data.</text>
</comment>
<dbReference type="VEuPathDB" id="FungiDB:M747DRAFT_363053"/>
<dbReference type="AlphaFoldDB" id="A0A100IU08"/>
<evidence type="ECO:0000313" key="3">
    <source>
        <dbReference type="EMBL" id="GAQ47341.1"/>
    </source>
</evidence>
<dbReference type="GO" id="GO:0016491">
    <property type="term" value="F:oxidoreductase activity"/>
    <property type="evidence" value="ECO:0007669"/>
    <property type="project" value="InterPro"/>
</dbReference>
<accession>A0A100IU08</accession>
<dbReference type="OrthoDB" id="6361347at2759"/>
<feature type="transmembrane region" description="Helical" evidence="1">
    <location>
        <begin position="353"/>
        <end position="378"/>
    </location>
</feature>
<organism evidence="3 4">
    <name type="scientific">Aspergillus niger</name>
    <dbReference type="NCBI Taxonomy" id="5061"/>
    <lineage>
        <taxon>Eukaryota</taxon>
        <taxon>Fungi</taxon>
        <taxon>Dikarya</taxon>
        <taxon>Ascomycota</taxon>
        <taxon>Pezizomycotina</taxon>
        <taxon>Eurotiomycetes</taxon>
        <taxon>Eurotiomycetidae</taxon>
        <taxon>Eurotiales</taxon>
        <taxon>Aspergillaceae</taxon>
        <taxon>Aspergillus</taxon>
        <taxon>Aspergillus subgen. Circumdati</taxon>
    </lineage>
</organism>
<dbReference type="VEuPathDB" id="FungiDB:ASPNIDRAFT2_1122488"/>
<dbReference type="InterPro" id="IPR018713">
    <property type="entry name" value="MPAB/Lcp_cat_dom"/>
</dbReference>
<evidence type="ECO:0000259" key="2">
    <source>
        <dbReference type="Pfam" id="PF09995"/>
    </source>
</evidence>
<dbReference type="EMBL" id="BCMY01000028">
    <property type="protein sequence ID" value="GAQ47341.1"/>
    <property type="molecule type" value="Genomic_DNA"/>
</dbReference>
<evidence type="ECO:0000256" key="1">
    <source>
        <dbReference type="SAM" id="Phobius"/>
    </source>
</evidence>
<dbReference type="PANTHER" id="PTHR37539:SF1">
    <property type="entry name" value="ER-BOUND OXYGENASE MPAB_MPAB'_RUBBER OXYGENASE CATALYTIC DOMAIN-CONTAINING PROTEIN"/>
    <property type="match status" value="1"/>
</dbReference>
<dbReference type="VEuPathDB" id="FungiDB:An02g10420"/>
<sequence>MSEKTYKIWNHSFKWTSDHIPAEGLQSMRYSYDVLGEECYLRLKQIVSKPSHGPTEQAPLNPDLYTLLRDNYTQDKKLRKLWGQVHSIPDWVDWAQIERGQKVLYRYDIPALNSVGHLASIEKRTFTDTAKLAFQGLIGAMGPGRGAETLARTSGLGRQTARRRILETAQFILEVTQSLSALQPGGTGQIACLRVRFLHAIVRTQFMALIQRDSSQSTYNVEEHGIPINDIDSIVTLLDLSAVILLIGLPAQGIYPSNQEVSDCIAMWRLVAHYMGTPSEPFKTPHSAKVMLESYLVAEMHPTENSGLLARNIFRALDDALPYVPRSLLMANTYWLNGSELSNQLGFEGTTRAWSLVLSLLYGVFVGLIYLCRLVPWLDEGHIKLQRRLQWYIIVEGKTGLGKRSTFKFKNKPQLQPPQSTSM</sequence>
<dbReference type="Proteomes" id="UP000068243">
    <property type="component" value="Unassembled WGS sequence"/>
</dbReference>
<dbReference type="InterPro" id="IPR037473">
    <property type="entry name" value="Lcp-like"/>
</dbReference>